<dbReference type="GO" id="GO:0003723">
    <property type="term" value="F:RNA binding"/>
    <property type="evidence" value="ECO:0007669"/>
    <property type="project" value="TreeGrafter"/>
</dbReference>
<evidence type="ECO:0000313" key="13">
    <source>
        <dbReference type="EMBL" id="KAG8552347.1"/>
    </source>
</evidence>
<evidence type="ECO:0000256" key="7">
    <source>
        <dbReference type="ARBA" id="ARBA00023242"/>
    </source>
</evidence>
<evidence type="ECO:0000256" key="9">
    <source>
        <dbReference type="ARBA" id="ARBA00065838"/>
    </source>
</evidence>
<comment type="similarity">
    <text evidence="2">Belongs to the eukaryotic/archaeal RNase P protein component 3 family.</text>
</comment>
<dbReference type="Gene3D" id="3.20.20.140">
    <property type="entry name" value="Metal-dependent hydrolases"/>
    <property type="match status" value="1"/>
</dbReference>
<dbReference type="GO" id="GO:0006364">
    <property type="term" value="P:rRNA processing"/>
    <property type="evidence" value="ECO:0007669"/>
    <property type="project" value="UniProtKB-KW"/>
</dbReference>
<accession>A0AAV6ZXZ2</accession>
<keyword evidence="4" id="KW-0597">Phosphoprotein</keyword>
<keyword evidence="14" id="KW-1185">Reference proteome</keyword>
<dbReference type="Pfam" id="PF01876">
    <property type="entry name" value="RNase_P_p30"/>
    <property type="match status" value="1"/>
</dbReference>
<evidence type="ECO:0000256" key="11">
    <source>
        <dbReference type="ARBA" id="ARBA00075070"/>
    </source>
</evidence>
<reference evidence="13" key="1">
    <citation type="thesis" date="2020" institute="ProQuest LLC" country="789 East Eisenhower Parkway, Ann Arbor, MI, USA">
        <title>Comparative Genomics and Chromosome Evolution.</title>
        <authorList>
            <person name="Mudd A.B."/>
        </authorList>
    </citation>
    <scope>NUCLEOTIDE SEQUENCE</scope>
    <source>
        <strain evidence="13">237g6f4</strain>
        <tissue evidence="13">Blood</tissue>
    </source>
</reference>
<keyword evidence="5" id="KW-0819">tRNA processing</keyword>
<feature type="region of interest" description="Disordered" evidence="12">
    <location>
        <begin position="260"/>
        <end position="284"/>
    </location>
</feature>
<evidence type="ECO:0000256" key="10">
    <source>
        <dbReference type="ARBA" id="ARBA00068480"/>
    </source>
</evidence>
<dbReference type="Proteomes" id="UP000824782">
    <property type="component" value="Unassembled WGS sequence"/>
</dbReference>
<evidence type="ECO:0000256" key="5">
    <source>
        <dbReference type="ARBA" id="ARBA00022694"/>
    </source>
</evidence>
<proteinExistence type="inferred from homology"/>
<dbReference type="GO" id="GO:0008033">
    <property type="term" value="P:tRNA processing"/>
    <property type="evidence" value="ECO:0007669"/>
    <property type="project" value="UniProtKB-KW"/>
</dbReference>
<dbReference type="InterPro" id="IPR002738">
    <property type="entry name" value="RNase_P_p30"/>
</dbReference>
<evidence type="ECO:0000256" key="4">
    <source>
        <dbReference type="ARBA" id="ARBA00022553"/>
    </source>
</evidence>
<keyword evidence="6" id="KW-0007">Acetylation</keyword>
<dbReference type="PANTHER" id="PTHR13031">
    <property type="entry name" value="RIBONUCLEASE P SUBUNIT P30"/>
    <property type="match status" value="1"/>
</dbReference>
<evidence type="ECO:0000313" key="14">
    <source>
        <dbReference type="Proteomes" id="UP000824782"/>
    </source>
</evidence>
<dbReference type="SUPFAM" id="SSF89550">
    <property type="entry name" value="PHP domain-like"/>
    <property type="match status" value="1"/>
</dbReference>
<name>A0AAV6ZXZ2_ENGPU</name>
<comment type="caution">
    <text evidence="13">The sequence shown here is derived from an EMBL/GenBank/DDBJ whole genome shotgun (WGS) entry which is preliminary data.</text>
</comment>
<dbReference type="GO" id="GO:0005655">
    <property type="term" value="C:nucleolar ribonuclease P complex"/>
    <property type="evidence" value="ECO:0007669"/>
    <property type="project" value="TreeGrafter"/>
</dbReference>
<evidence type="ECO:0000256" key="8">
    <source>
        <dbReference type="ARBA" id="ARBA00053284"/>
    </source>
</evidence>
<sequence length="284" mass="31688">MQLSDSGLQFYVAVYKMAVFVDLNIAYCKDHKRLKNVIEMAAHLGYSVVAINHTVECEKKKVEIRKPISITDLFPSPPTVQGKSTPIKILTRLTLVVSDPCHYNALRSPFIVNGQYNIVAVYPRTEKLFQAACTNIDADLICINVTEKYPFFFRRPPINAAIERGIFFELIYTPAIRDSTMRRYTISNSIALMEVCKGKNIIVSSGAEAPLDLRGPYDVATLGLLFGLSETSAKDAVSTRSRAVILHGEARKTAFGITYTERNPSAKDDEEEAAEPAFKKAKRK</sequence>
<gene>
    <name evidence="13" type="ORF">GDO81_004483</name>
</gene>
<evidence type="ECO:0000256" key="6">
    <source>
        <dbReference type="ARBA" id="ARBA00022990"/>
    </source>
</evidence>
<organism evidence="13 14">
    <name type="scientific">Engystomops pustulosus</name>
    <name type="common">Tungara frog</name>
    <name type="synonym">Physalaemus pustulosus</name>
    <dbReference type="NCBI Taxonomy" id="76066"/>
    <lineage>
        <taxon>Eukaryota</taxon>
        <taxon>Metazoa</taxon>
        <taxon>Chordata</taxon>
        <taxon>Craniata</taxon>
        <taxon>Vertebrata</taxon>
        <taxon>Euteleostomi</taxon>
        <taxon>Amphibia</taxon>
        <taxon>Batrachia</taxon>
        <taxon>Anura</taxon>
        <taxon>Neobatrachia</taxon>
        <taxon>Hyloidea</taxon>
        <taxon>Leptodactylidae</taxon>
        <taxon>Leiuperinae</taxon>
        <taxon>Engystomops</taxon>
    </lineage>
</organism>
<dbReference type="InterPro" id="IPR016195">
    <property type="entry name" value="Pol/histidinol_Pase-like"/>
</dbReference>
<comment type="function">
    <text evidence="8">Component of ribonuclease P, a ribonucleoprotein complex that generates mature tRNA molecules by cleaving their 5'-ends. Also a component of the MRP ribonuclease complex, which cleaves pre-rRNA sequences.</text>
</comment>
<evidence type="ECO:0000256" key="1">
    <source>
        <dbReference type="ARBA" id="ARBA00004604"/>
    </source>
</evidence>
<dbReference type="PANTHER" id="PTHR13031:SF0">
    <property type="entry name" value="RIBONUCLEASE P PROTEIN SUBUNIT P30"/>
    <property type="match status" value="1"/>
</dbReference>
<evidence type="ECO:0000256" key="12">
    <source>
        <dbReference type="SAM" id="MobiDB-lite"/>
    </source>
</evidence>
<evidence type="ECO:0000256" key="2">
    <source>
        <dbReference type="ARBA" id="ARBA00007331"/>
    </source>
</evidence>
<dbReference type="FunFam" id="3.20.20.140:FF:000031">
    <property type="entry name" value="ribonuclease P protein subunit p30"/>
    <property type="match status" value="1"/>
</dbReference>
<comment type="subunit">
    <text evidence="9">Component of nuclear RNase P and RNase MRP ribonucleoproteins. RNase P consists of a catalytic RNA moiety and about 10 protein subunits; POP1, POP4, POP5, POP7, RPP14, RPP21, RPP25, RPP30, RPP38 and RPP40. Within the RNase P complex, POP1, POP7 and RPP25 form the 'finger' subcomplex, POP5, RPP14, RPP40 and homodimeric RPP30 form the 'palm' subcomplex, and RPP21, POP4 and RPP38 form the 'wrist' subcomplex. All subunits of the RNase P complex interact with the catalytic RNA. Several subunits of RNase P are also part of the RNase MRP complex. RNase MRP consists of a catalytic RNA moiety and about 8 protein subunits; POP1, POP7, RPP25, RPP30, RPP38, RPP40 and possibly also POP4 and POP5.</text>
</comment>
<keyword evidence="3" id="KW-0698">rRNA processing</keyword>
<keyword evidence="7" id="KW-0539">Nucleus</keyword>
<protein>
    <recommendedName>
        <fullName evidence="10">Ribonuclease P protein subunit p30</fullName>
    </recommendedName>
    <alternativeName>
        <fullName evidence="11">RNase P subunit 2</fullName>
    </alternativeName>
</protein>
<comment type="subcellular location">
    <subcellularLocation>
        <location evidence="1">Nucleus</location>
        <location evidence="1">Nucleolus</location>
    </subcellularLocation>
</comment>
<dbReference type="EMBL" id="WNYA01000011">
    <property type="protein sequence ID" value="KAG8552347.1"/>
    <property type="molecule type" value="Genomic_DNA"/>
</dbReference>
<dbReference type="AlphaFoldDB" id="A0AAV6ZXZ2"/>
<evidence type="ECO:0000256" key="3">
    <source>
        <dbReference type="ARBA" id="ARBA00022552"/>
    </source>
</evidence>